<dbReference type="SMART" id="SM00382">
    <property type="entry name" value="AAA"/>
    <property type="match status" value="1"/>
</dbReference>
<evidence type="ECO:0000256" key="7">
    <source>
        <dbReference type="ARBA" id="ARBA00023274"/>
    </source>
</evidence>
<dbReference type="InterPro" id="IPR004780">
    <property type="entry name" value="SRP"/>
</dbReference>
<comment type="subcellular location">
    <subcellularLocation>
        <location evidence="9">Cytoplasm</location>
    </subcellularLocation>
    <text evidence="9">The SRP-RNC complex is targeted to the cytoplasmic membrane.</text>
</comment>
<name>A0AB35T7H9_RUBRA</name>
<dbReference type="SMART" id="SM00963">
    <property type="entry name" value="SRP54_N"/>
    <property type="match status" value="1"/>
</dbReference>
<evidence type="ECO:0000259" key="11">
    <source>
        <dbReference type="PROSITE" id="PS00300"/>
    </source>
</evidence>
<dbReference type="GO" id="GO:0003924">
    <property type="term" value="F:GTPase activity"/>
    <property type="evidence" value="ECO:0007669"/>
    <property type="project" value="UniProtKB-UniRule"/>
</dbReference>
<dbReference type="CDD" id="cd18539">
    <property type="entry name" value="SRP_G"/>
    <property type="match status" value="1"/>
</dbReference>
<dbReference type="Pfam" id="PF02978">
    <property type="entry name" value="SRP_SPB"/>
    <property type="match status" value="1"/>
</dbReference>
<dbReference type="SUPFAM" id="SSF47446">
    <property type="entry name" value="Signal peptide-binding domain"/>
    <property type="match status" value="1"/>
</dbReference>
<dbReference type="HAMAP" id="MF_00306">
    <property type="entry name" value="SRP54"/>
    <property type="match status" value="1"/>
</dbReference>
<comment type="similarity">
    <text evidence="1 9">Belongs to the GTP-binding SRP family. SRP54 subfamily.</text>
</comment>
<dbReference type="InterPro" id="IPR004125">
    <property type="entry name" value="Signal_recog_particle_SRP54_M"/>
</dbReference>
<feature type="binding site" evidence="9">
    <location>
        <begin position="249"/>
        <end position="252"/>
    </location>
    <ligand>
        <name>GTP</name>
        <dbReference type="ChEBI" id="CHEBI:37565"/>
    </ligand>
</feature>
<dbReference type="InterPro" id="IPR003593">
    <property type="entry name" value="AAA+_ATPase"/>
</dbReference>
<comment type="caution">
    <text evidence="12">The sequence shown here is derived from an EMBL/GenBank/DDBJ whole genome shotgun (WGS) entry which is preliminary data.</text>
</comment>
<evidence type="ECO:0000256" key="4">
    <source>
        <dbReference type="ARBA" id="ARBA00022884"/>
    </source>
</evidence>
<sequence>MAMFETLGERLNKALDGVRGSGNLTEDQVKKVTKEIRLALLEADVNFRVVKEFVANVRERATGAEVSKALSPGQQVVKIVNEELADLMGGTAHKLSYAKSGPTVVMLAGLNGHGKTTAAGKLALFTRKQGKNPYMIACDTYRPAAIEQLKQIGKELGVPVYEEGTDAKPEEIAERGIKAARDGGYDFVIVDTAGRQVVDLEMMDEIKRVREAARPHSVMLVLDVVTGQNAVEVAEAFREYADYDGIILTKLDGDARGGAALSVVKVTERPIRFASEGEKMSEFDYFYPDRMAGRILGMGDVLTLIEKAEEQMDRDAAQEQSKKLMSGKFTFEDFLQQMQMIKKMGPISGLLGMIPGLGNQLKDVEIDDRMMGRVEAIITSMTKKERQNPKLLQNPSRARRIARGSGSTQQDVQKLVKQFNEMQKMMKKMGGGKKGGMPNLGAGMPKLPKMPFRR</sequence>
<dbReference type="Proteomes" id="UP001281130">
    <property type="component" value="Unassembled WGS sequence"/>
</dbReference>
<comment type="domain">
    <text evidence="9">Composed of three domains: the N-terminal N domain, which is responsible for interactions with the ribosome, the central G domain, which binds GTP, and the C-terminal M domain, which binds the RNA and the signal sequence of the RNC.</text>
</comment>
<dbReference type="Pfam" id="PF00448">
    <property type="entry name" value="SRP54"/>
    <property type="match status" value="1"/>
</dbReference>
<dbReference type="InterPro" id="IPR042101">
    <property type="entry name" value="SRP54_N_sf"/>
</dbReference>
<dbReference type="GO" id="GO:0008312">
    <property type="term" value="F:7S RNA binding"/>
    <property type="evidence" value="ECO:0007669"/>
    <property type="project" value="InterPro"/>
</dbReference>
<evidence type="ECO:0000256" key="2">
    <source>
        <dbReference type="ARBA" id="ARBA00022741"/>
    </source>
</evidence>
<dbReference type="PANTHER" id="PTHR11564:SF5">
    <property type="entry name" value="SIGNAL RECOGNITION PARTICLE SUBUNIT SRP54"/>
    <property type="match status" value="1"/>
</dbReference>
<feature type="domain" description="SRP54-type proteins GTP-binding" evidence="11">
    <location>
        <begin position="270"/>
        <end position="283"/>
    </location>
</feature>
<dbReference type="PROSITE" id="PS00300">
    <property type="entry name" value="SRP54"/>
    <property type="match status" value="1"/>
</dbReference>
<dbReference type="AlphaFoldDB" id="A0AB35T7H9"/>
<dbReference type="GO" id="GO:0048500">
    <property type="term" value="C:signal recognition particle"/>
    <property type="evidence" value="ECO:0007669"/>
    <property type="project" value="UniProtKB-UniRule"/>
</dbReference>
<comment type="catalytic activity">
    <reaction evidence="8 9">
        <text>GTP + H2O = GDP + phosphate + H(+)</text>
        <dbReference type="Rhea" id="RHEA:19669"/>
        <dbReference type="ChEBI" id="CHEBI:15377"/>
        <dbReference type="ChEBI" id="CHEBI:15378"/>
        <dbReference type="ChEBI" id="CHEBI:37565"/>
        <dbReference type="ChEBI" id="CHEBI:43474"/>
        <dbReference type="ChEBI" id="CHEBI:58189"/>
        <dbReference type="EC" id="3.6.5.4"/>
    </reaction>
</comment>
<dbReference type="InterPro" id="IPR000897">
    <property type="entry name" value="SRP54_GTPase_dom"/>
</dbReference>
<evidence type="ECO:0000313" key="12">
    <source>
        <dbReference type="EMBL" id="MDX5894083.1"/>
    </source>
</evidence>
<keyword evidence="2 9" id="KW-0547">Nucleotide-binding</keyword>
<dbReference type="Pfam" id="PF02881">
    <property type="entry name" value="SRP54_N"/>
    <property type="match status" value="1"/>
</dbReference>
<evidence type="ECO:0000313" key="13">
    <source>
        <dbReference type="Proteomes" id="UP001281130"/>
    </source>
</evidence>
<comment type="subunit">
    <text evidence="9">Part of the signal recognition particle protein translocation system, which is composed of SRP and FtsY.</text>
</comment>
<feature type="region of interest" description="Disordered" evidence="10">
    <location>
        <begin position="385"/>
        <end position="411"/>
    </location>
</feature>
<protein>
    <recommendedName>
        <fullName evidence="9">Signal recognition particle protein</fullName>
        <ecNumber evidence="9">3.6.5.4</ecNumber>
    </recommendedName>
    <alternativeName>
        <fullName evidence="9">Fifty-four homolog</fullName>
    </alternativeName>
</protein>
<evidence type="ECO:0000256" key="9">
    <source>
        <dbReference type="HAMAP-Rule" id="MF_00306"/>
    </source>
</evidence>
<keyword evidence="9" id="KW-0963">Cytoplasm</keyword>
<dbReference type="PANTHER" id="PTHR11564">
    <property type="entry name" value="SIGNAL RECOGNITION PARTICLE 54K PROTEIN SRP54"/>
    <property type="match status" value="1"/>
</dbReference>
<dbReference type="InterPro" id="IPR027417">
    <property type="entry name" value="P-loop_NTPase"/>
</dbReference>
<feature type="binding site" evidence="9">
    <location>
        <begin position="191"/>
        <end position="195"/>
    </location>
    <ligand>
        <name>GTP</name>
        <dbReference type="ChEBI" id="CHEBI:37565"/>
    </ligand>
</feature>
<keyword evidence="7 9" id="KW-0687">Ribonucleoprotein</keyword>
<keyword evidence="5 9" id="KW-0342">GTP-binding</keyword>
<gene>
    <name evidence="9 12" type="primary">ffh</name>
    <name evidence="12" type="ORF">SIL72_08580</name>
</gene>
<evidence type="ECO:0000256" key="5">
    <source>
        <dbReference type="ARBA" id="ARBA00023134"/>
    </source>
</evidence>
<feature type="region of interest" description="Disordered" evidence="10">
    <location>
        <begin position="428"/>
        <end position="454"/>
    </location>
</feature>
<dbReference type="GO" id="GO:0005525">
    <property type="term" value="F:GTP binding"/>
    <property type="evidence" value="ECO:0007669"/>
    <property type="project" value="UniProtKB-UniRule"/>
</dbReference>
<evidence type="ECO:0000256" key="3">
    <source>
        <dbReference type="ARBA" id="ARBA00022801"/>
    </source>
</evidence>
<dbReference type="NCBIfam" id="TIGR00959">
    <property type="entry name" value="ffh"/>
    <property type="match status" value="1"/>
</dbReference>
<reference evidence="12" key="1">
    <citation type="submission" date="2023-11" db="EMBL/GenBank/DDBJ databases">
        <title>MicrobeMod: A computational toolkit for identifying prokaryotic methylation and restriction-modification with nanopore sequencing.</title>
        <authorList>
            <person name="Crits-Christoph A."/>
            <person name="Kang S.C."/>
            <person name="Lee H."/>
            <person name="Ostrov N."/>
        </authorList>
    </citation>
    <scope>NUCLEOTIDE SEQUENCE</scope>
    <source>
        <strain evidence="12">ATCC 51242</strain>
    </source>
</reference>
<dbReference type="EC" id="3.6.5.4" evidence="9"/>
<keyword evidence="3 9" id="KW-0378">Hydrolase</keyword>
<dbReference type="SUPFAM" id="SSF52540">
    <property type="entry name" value="P-loop containing nucleoside triphosphate hydrolases"/>
    <property type="match status" value="1"/>
</dbReference>
<dbReference type="InterPro" id="IPR022941">
    <property type="entry name" value="SRP54"/>
</dbReference>
<dbReference type="Gene3D" id="3.40.50.300">
    <property type="entry name" value="P-loop containing nucleotide triphosphate hydrolases"/>
    <property type="match status" value="1"/>
</dbReference>
<keyword evidence="4 9" id="KW-0694">RNA-binding</keyword>
<organism evidence="12 13">
    <name type="scientific">Rubrobacter radiotolerans</name>
    <name type="common">Arthrobacter radiotolerans</name>
    <dbReference type="NCBI Taxonomy" id="42256"/>
    <lineage>
        <taxon>Bacteria</taxon>
        <taxon>Bacillati</taxon>
        <taxon>Actinomycetota</taxon>
        <taxon>Rubrobacteria</taxon>
        <taxon>Rubrobacterales</taxon>
        <taxon>Rubrobacteraceae</taxon>
        <taxon>Rubrobacter</taxon>
    </lineage>
</organism>
<dbReference type="Gene3D" id="1.10.260.30">
    <property type="entry name" value="Signal recognition particle, SRP54 subunit, M-domain"/>
    <property type="match status" value="1"/>
</dbReference>
<dbReference type="GO" id="GO:0006614">
    <property type="term" value="P:SRP-dependent cotranslational protein targeting to membrane"/>
    <property type="evidence" value="ECO:0007669"/>
    <property type="project" value="InterPro"/>
</dbReference>
<comment type="function">
    <text evidence="9">Involved in targeting and insertion of nascent membrane proteins into the cytoplasmic membrane. Binds to the hydrophobic signal sequence of the ribosome-nascent chain (RNC) as it emerges from the ribosomes. The SRP-RNC complex is then targeted to the cytoplasmic membrane where it interacts with the SRP receptor FtsY.</text>
</comment>
<dbReference type="SMART" id="SM00962">
    <property type="entry name" value="SRP54"/>
    <property type="match status" value="1"/>
</dbReference>
<evidence type="ECO:0000256" key="8">
    <source>
        <dbReference type="ARBA" id="ARBA00048027"/>
    </source>
</evidence>
<proteinExistence type="inferred from homology"/>
<evidence type="ECO:0000256" key="10">
    <source>
        <dbReference type="SAM" id="MobiDB-lite"/>
    </source>
</evidence>
<evidence type="ECO:0000256" key="6">
    <source>
        <dbReference type="ARBA" id="ARBA00023135"/>
    </source>
</evidence>
<dbReference type="InterPro" id="IPR013822">
    <property type="entry name" value="Signal_recog_particl_SRP54_hlx"/>
</dbReference>
<dbReference type="InterPro" id="IPR036891">
    <property type="entry name" value="Signal_recog_part_SRP54_M_sf"/>
</dbReference>
<keyword evidence="6 9" id="KW-0733">Signal recognition particle</keyword>
<feature type="binding site" evidence="9">
    <location>
        <begin position="109"/>
        <end position="116"/>
    </location>
    <ligand>
        <name>GTP</name>
        <dbReference type="ChEBI" id="CHEBI:37565"/>
    </ligand>
</feature>
<accession>A0AB35T7H9</accession>
<dbReference type="Gene3D" id="1.20.120.140">
    <property type="entry name" value="Signal recognition particle SRP54, nucleotide-binding domain"/>
    <property type="match status" value="1"/>
</dbReference>
<dbReference type="EMBL" id="JAWXXX010000001">
    <property type="protein sequence ID" value="MDX5894083.1"/>
    <property type="molecule type" value="Genomic_DNA"/>
</dbReference>
<evidence type="ECO:0000256" key="1">
    <source>
        <dbReference type="ARBA" id="ARBA00005450"/>
    </source>
</evidence>